<evidence type="ECO:0000313" key="9">
    <source>
        <dbReference type="Proteomes" id="UP000654367"/>
    </source>
</evidence>
<keyword evidence="3 6" id="KW-0812">Transmembrane</keyword>
<feature type="transmembrane region" description="Helical" evidence="6">
    <location>
        <begin position="283"/>
        <end position="304"/>
    </location>
</feature>
<comment type="subcellular location">
    <subcellularLocation>
        <location evidence="1">Cell membrane</location>
        <topology evidence="1">Multi-pass membrane protein</topology>
    </subcellularLocation>
</comment>
<keyword evidence="4 6" id="KW-1133">Transmembrane helix</keyword>
<accession>A0ABQ2Q194</accession>
<dbReference type="InterPro" id="IPR000731">
    <property type="entry name" value="SSD"/>
</dbReference>
<dbReference type="PANTHER" id="PTHR33406">
    <property type="entry name" value="MEMBRANE PROTEIN MJ1562-RELATED"/>
    <property type="match status" value="1"/>
</dbReference>
<feature type="transmembrane region" description="Helical" evidence="6">
    <location>
        <begin position="19"/>
        <end position="36"/>
    </location>
</feature>
<dbReference type="SUPFAM" id="SSF82866">
    <property type="entry name" value="Multidrug efflux transporter AcrB transmembrane domain"/>
    <property type="match status" value="2"/>
</dbReference>
<evidence type="ECO:0000256" key="4">
    <source>
        <dbReference type="ARBA" id="ARBA00022989"/>
    </source>
</evidence>
<feature type="transmembrane region" description="Helical" evidence="6">
    <location>
        <begin position="325"/>
        <end position="346"/>
    </location>
</feature>
<dbReference type="InterPro" id="IPR050545">
    <property type="entry name" value="Mycobact_MmpL"/>
</dbReference>
<dbReference type="EMBL" id="BMQV01000001">
    <property type="protein sequence ID" value="GGP38414.1"/>
    <property type="molecule type" value="Genomic_DNA"/>
</dbReference>
<name>A0ABQ2Q194_9GAMM</name>
<feature type="domain" description="SSD" evidence="7">
    <location>
        <begin position="220"/>
        <end position="379"/>
    </location>
</feature>
<dbReference type="InterPro" id="IPR004869">
    <property type="entry name" value="MMPL_dom"/>
</dbReference>
<organism evidence="8 9">
    <name type="scientific">Shewanella saliphila</name>
    <dbReference type="NCBI Taxonomy" id="2282698"/>
    <lineage>
        <taxon>Bacteria</taxon>
        <taxon>Pseudomonadati</taxon>
        <taxon>Pseudomonadota</taxon>
        <taxon>Gammaproteobacteria</taxon>
        <taxon>Alteromonadales</taxon>
        <taxon>Shewanellaceae</taxon>
        <taxon>Shewanella</taxon>
    </lineage>
</organism>
<keyword evidence="5 6" id="KW-0472">Membrane</keyword>
<evidence type="ECO:0000313" key="8">
    <source>
        <dbReference type="EMBL" id="GGP38414.1"/>
    </source>
</evidence>
<evidence type="ECO:0000259" key="7">
    <source>
        <dbReference type="PROSITE" id="PS50156"/>
    </source>
</evidence>
<evidence type="ECO:0000256" key="1">
    <source>
        <dbReference type="ARBA" id="ARBA00004651"/>
    </source>
</evidence>
<feature type="transmembrane region" description="Helical" evidence="6">
    <location>
        <begin position="613"/>
        <end position="631"/>
    </location>
</feature>
<protein>
    <submittedName>
        <fullName evidence="8">RND transporter</fullName>
    </submittedName>
</protein>
<dbReference type="Proteomes" id="UP000654367">
    <property type="component" value="Unassembled WGS sequence"/>
</dbReference>
<evidence type="ECO:0000256" key="5">
    <source>
        <dbReference type="ARBA" id="ARBA00023136"/>
    </source>
</evidence>
<feature type="transmembrane region" description="Helical" evidence="6">
    <location>
        <begin position="358"/>
        <end position="380"/>
    </location>
</feature>
<dbReference type="RefSeq" id="WP_188916447.1">
    <property type="nucleotide sequence ID" value="NZ_BMQV01000001.1"/>
</dbReference>
<reference evidence="9" key="1">
    <citation type="journal article" date="2019" name="Int. J. Syst. Evol. Microbiol.">
        <title>The Global Catalogue of Microorganisms (GCM) 10K type strain sequencing project: providing services to taxonomists for standard genome sequencing and annotation.</title>
        <authorList>
            <consortium name="The Broad Institute Genomics Platform"/>
            <consortium name="The Broad Institute Genome Sequencing Center for Infectious Disease"/>
            <person name="Wu L."/>
            <person name="Ma J."/>
        </authorList>
    </citation>
    <scope>NUCLEOTIDE SEQUENCE [LARGE SCALE GENOMIC DNA]</scope>
    <source>
        <strain evidence="9">JCM 32304</strain>
    </source>
</reference>
<dbReference type="Gene3D" id="1.20.1640.10">
    <property type="entry name" value="Multidrug efflux transporter AcrB transmembrane domain"/>
    <property type="match status" value="2"/>
</dbReference>
<sequence length="768" mass="83701">MLEKLVNGFESHLFRNRKWVIISFIFITIFLGYQASQLKMDAAFSKNIPLNHSYMQTYTKHQKDFGGANSIMVAVEDTSGNIFNPVFFDALKNVHDQLFFIPGVERSQVKSLFSPSTRFTEVVEDGFAGGPVIPADFRNDDYSLQIVRDNIEKAGIVGRLIGNDYTSAMVSAQLMEFDPQTGKPIDTIAFANQLEQELRGKFENDKIKIHIIGFAKMAGDVAEGAKGVLLFFLIAIAITAVMVYLFSKSIMLTILPLTCSLVAVCWQLGLLTVVGFGLDPMSILVPFLVFAIGVSHGVQMINAVRRRVLDGQTTKAASASAFRSLLVPGGVALLSDTVGFLTLLAIDIGIIRELAISASLGVAVIILTNLILLPLVISYFELPKKPDNPQKTQQIENLWRWLSNFATPKYAIIVLISTAVLYGIGFQQSSKMKIGDLQGGAPALHQDSRYNQDTFFITDHFSITTDVMTVIVEATPEACTYHSVLTQIDQFEWMVANTPGVESTASLASVAKKVNAGFNEGNPRWEILPRTTASLVQAVGQVPTTSGLLNGNCSVMPVYLFLKDHKAETIEVVVKKVKAVAAQLNSDSLQFKLASGPVGVMAATNEAVSEAQLPMMLYVYGAVFVLCLISFKSLKATVAVIIPLYVVSTLAQALMTLLDIGLAVSTLPVIALGVGIGVDYGIYILSTMSNKLTNGMPVQQAYFEALVERGSAVIFTGLTLAIGVSTWFFSDLKFQMDMGILLTFMFLVNMLGAIIILPALSAMFWRKK</sequence>
<feature type="transmembrane region" description="Helical" evidence="6">
    <location>
        <begin position="638"/>
        <end position="658"/>
    </location>
</feature>
<keyword evidence="9" id="KW-1185">Reference proteome</keyword>
<feature type="transmembrane region" description="Helical" evidence="6">
    <location>
        <begin position="254"/>
        <end position="277"/>
    </location>
</feature>
<feature type="transmembrane region" description="Helical" evidence="6">
    <location>
        <begin position="227"/>
        <end position="247"/>
    </location>
</feature>
<feature type="domain" description="SSD" evidence="7">
    <location>
        <begin position="667"/>
        <end position="763"/>
    </location>
</feature>
<keyword evidence="2" id="KW-1003">Cell membrane</keyword>
<comment type="caution">
    <text evidence="8">The sequence shown here is derived from an EMBL/GenBank/DDBJ whole genome shotgun (WGS) entry which is preliminary data.</text>
</comment>
<feature type="transmembrane region" description="Helical" evidence="6">
    <location>
        <begin position="401"/>
        <end position="424"/>
    </location>
</feature>
<dbReference type="Pfam" id="PF03176">
    <property type="entry name" value="MMPL"/>
    <property type="match status" value="2"/>
</dbReference>
<gene>
    <name evidence="8" type="ORF">GCM10009409_01690</name>
</gene>
<evidence type="ECO:0000256" key="3">
    <source>
        <dbReference type="ARBA" id="ARBA00022692"/>
    </source>
</evidence>
<evidence type="ECO:0000256" key="2">
    <source>
        <dbReference type="ARBA" id="ARBA00022475"/>
    </source>
</evidence>
<feature type="transmembrane region" description="Helical" evidence="6">
    <location>
        <begin position="664"/>
        <end position="685"/>
    </location>
</feature>
<feature type="transmembrane region" description="Helical" evidence="6">
    <location>
        <begin position="740"/>
        <end position="765"/>
    </location>
</feature>
<evidence type="ECO:0000256" key="6">
    <source>
        <dbReference type="SAM" id="Phobius"/>
    </source>
</evidence>
<proteinExistence type="predicted"/>
<dbReference type="PROSITE" id="PS50156">
    <property type="entry name" value="SSD"/>
    <property type="match status" value="2"/>
</dbReference>
<dbReference type="PANTHER" id="PTHR33406:SF10">
    <property type="entry name" value="SSD DOMAIN-CONTAINING PROTEIN"/>
    <property type="match status" value="1"/>
</dbReference>
<feature type="transmembrane region" description="Helical" evidence="6">
    <location>
        <begin position="706"/>
        <end position="728"/>
    </location>
</feature>